<proteinExistence type="predicted"/>
<dbReference type="EMBL" id="CP060244">
    <property type="protein sequence ID" value="QNT78305.1"/>
    <property type="molecule type" value="Genomic_DNA"/>
</dbReference>
<dbReference type="AlphaFoldDB" id="A0A7H1NR95"/>
<gene>
    <name evidence="1" type="ORF">JGUZn3_10770</name>
</gene>
<keyword evidence="2" id="KW-1185">Reference proteome</keyword>
<sequence>MTLYNCGSPVSTQFPQTGKIYTIEHGLKWVVGAIMLHEREVYYCVYKLTSPPSPLISLRHLSDFLKITPPAIITDLNYEAILTAEQLDALSKEGKLELYSSASQL</sequence>
<accession>A0A7H1NR95</accession>
<protein>
    <submittedName>
        <fullName evidence="1">Uncharacterized protein</fullName>
    </submittedName>
</protein>
<evidence type="ECO:0000313" key="2">
    <source>
        <dbReference type="Proteomes" id="UP000516349"/>
    </source>
</evidence>
<reference evidence="1 2" key="1">
    <citation type="submission" date="2020-08" db="EMBL/GenBank/DDBJ databases">
        <title>Complete genome sequence of Entomobacter blattae G55GP.</title>
        <authorList>
            <person name="Poehlein A."/>
            <person name="Guzman J."/>
            <person name="Daniel R."/>
            <person name="Vilcinskas A."/>
        </authorList>
    </citation>
    <scope>NUCLEOTIDE SEQUENCE [LARGE SCALE GENOMIC DNA]</scope>
    <source>
        <strain evidence="1 2">G55GP</strain>
    </source>
</reference>
<organism evidence="1 2">
    <name type="scientific">Entomobacter blattae</name>
    <dbReference type="NCBI Taxonomy" id="2762277"/>
    <lineage>
        <taxon>Bacteria</taxon>
        <taxon>Pseudomonadati</taxon>
        <taxon>Pseudomonadota</taxon>
        <taxon>Alphaproteobacteria</taxon>
        <taxon>Acetobacterales</taxon>
        <taxon>Acetobacteraceae</taxon>
        <taxon>Entomobacter</taxon>
    </lineage>
</organism>
<dbReference type="Proteomes" id="UP000516349">
    <property type="component" value="Chromosome"/>
</dbReference>
<dbReference type="RefSeq" id="WP_203414633.1">
    <property type="nucleotide sequence ID" value="NZ_CP060244.1"/>
</dbReference>
<dbReference type="KEGG" id="ebla:JGUZn3_10770"/>
<evidence type="ECO:0000313" key="1">
    <source>
        <dbReference type="EMBL" id="QNT78305.1"/>
    </source>
</evidence>
<name>A0A7H1NR95_9PROT</name>